<evidence type="ECO:0000313" key="2">
    <source>
        <dbReference type="Proteomes" id="UP000838756"/>
    </source>
</evidence>
<sequence length="32" mass="3668">MGSFSVVFVNCRPKGMSQCNVPELLLLQRWNN</sequence>
<organism evidence="1 2">
    <name type="scientific">Pararge aegeria aegeria</name>
    <dbReference type="NCBI Taxonomy" id="348720"/>
    <lineage>
        <taxon>Eukaryota</taxon>
        <taxon>Metazoa</taxon>
        <taxon>Ecdysozoa</taxon>
        <taxon>Arthropoda</taxon>
        <taxon>Hexapoda</taxon>
        <taxon>Insecta</taxon>
        <taxon>Pterygota</taxon>
        <taxon>Neoptera</taxon>
        <taxon>Endopterygota</taxon>
        <taxon>Lepidoptera</taxon>
        <taxon>Glossata</taxon>
        <taxon>Ditrysia</taxon>
        <taxon>Papilionoidea</taxon>
        <taxon>Nymphalidae</taxon>
        <taxon>Satyrinae</taxon>
        <taxon>Satyrini</taxon>
        <taxon>Parargina</taxon>
        <taxon>Pararge</taxon>
    </lineage>
</organism>
<dbReference type="EMBL" id="CAKXAJ010021045">
    <property type="protein sequence ID" value="CAH2226083.1"/>
    <property type="molecule type" value="Genomic_DNA"/>
</dbReference>
<keyword evidence="2" id="KW-1185">Reference proteome</keyword>
<evidence type="ECO:0000313" key="1">
    <source>
        <dbReference type="EMBL" id="CAH2226083.1"/>
    </source>
</evidence>
<reference evidence="1" key="1">
    <citation type="submission" date="2022-03" db="EMBL/GenBank/DDBJ databases">
        <authorList>
            <person name="Lindestad O."/>
        </authorList>
    </citation>
    <scope>NUCLEOTIDE SEQUENCE</scope>
</reference>
<comment type="caution">
    <text evidence="1">The sequence shown here is derived from an EMBL/GenBank/DDBJ whole genome shotgun (WGS) entry which is preliminary data.</text>
</comment>
<feature type="non-terminal residue" evidence="1">
    <location>
        <position position="32"/>
    </location>
</feature>
<name>A0A8S4QV59_9NEOP</name>
<protein>
    <submittedName>
        <fullName evidence="1">Jg12092 protein</fullName>
    </submittedName>
</protein>
<dbReference type="AlphaFoldDB" id="A0A8S4QV59"/>
<accession>A0A8S4QV59</accession>
<gene>
    <name evidence="1" type="primary">jg12092</name>
    <name evidence="1" type="ORF">PAEG_LOCUS7020</name>
</gene>
<proteinExistence type="predicted"/>
<dbReference type="Proteomes" id="UP000838756">
    <property type="component" value="Unassembled WGS sequence"/>
</dbReference>